<keyword evidence="4" id="KW-1185">Reference proteome</keyword>
<protein>
    <recommendedName>
        <fullName evidence="5">Apple domain-containing protein</fullName>
    </recommendedName>
</protein>
<evidence type="ECO:0000256" key="1">
    <source>
        <dbReference type="SAM" id="MobiDB-lite"/>
    </source>
</evidence>
<dbReference type="STRING" id="2025994.A0A2T3AF30"/>
<name>A0A2T3AF30_9PEZI</name>
<feature type="compositionally biased region" description="Low complexity" evidence="1">
    <location>
        <begin position="12"/>
        <end position="21"/>
    </location>
</feature>
<dbReference type="AlphaFoldDB" id="A0A2T3AF30"/>
<keyword evidence="2" id="KW-0472">Membrane</keyword>
<keyword evidence="2" id="KW-0812">Transmembrane</keyword>
<evidence type="ECO:0000256" key="2">
    <source>
        <dbReference type="SAM" id="Phobius"/>
    </source>
</evidence>
<dbReference type="Proteomes" id="UP000241462">
    <property type="component" value="Unassembled WGS sequence"/>
</dbReference>
<evidence type="ECO:0008006" key="5">
    <source>
        <dbReference type="Google" id="ProtNLM"/>
    </source>
</evidence>
<gene>
    <name evidence="3" type="ORF">BD289DRAFT_480540</name>
</gene>
<organism evidence="3 4">
    <name type="scientific">Coniella lustricola</name>
    <dbReference type="NCBI Taxonomy" id="2025994"/>
    <lineage>
        <taxon>Eukaryota</taxon>
        <taxon>Fungi</taxon>
        <taxon>Dikarya</taxon>
        <taxon>Ascomycota</taxon>
        <taxon>Pezizomycotina</taxon>
        <taxon>Sordariomycetes</taxon>
        <taxon>Sordariomycetidae</taxon>
        <taxon>Diaporthales</taxon>
        <taxon>Schizoparmaceae</taxon>
        <taxon>Coniella</taxon>
    </lineage>
</organism>
<evidence type="ECO:0000313" key="4">
    <source>
        <dbReference type="Proteomes" id="UP000241462"/>
    </source>
</evidence>
<feature type="transmembrane region" description="Helical" evidence="2">
    <location>
        <begin position="180"/>
        <end position="198"/>
    </location>
</feature>
<feature type="compositionally biased region" description="Low complexity" evidence="1">
    <location>
        <begin position="61"/>
        <end position="76"/>
    </location>
</feature>
<dbReference type="InParanoid" id="A0A2T3AF30"/>
<feature type="region of interest" description="Disordered" evidence="1">
    <location>
        <begin position="118"/>
        <end position="139"/>
    </location>
</feature>
<dbReference type="EMBL" id="KZ678398">
    <property type="protein sequence ID" value="PSR94388.1"/>
    <property type="molecule type" value="Genomic_DNA"/>
</dbReference>
<evidence type="ECO:0000313" key="3">
    <source>
        <dbReference type="EMBL" id="PSR94388.1"/>
    </source>
</evidence>
<feature type="region of interest" description="Disordered" evidence="1">
    <location>
        <begin position="1"/>
        <end position="28"/>
    </location>
</feature>
<feature type="region of interest" description="Disordered" evidence="1">
    <location>
        <begin position="57"/>
        <end position="76"/>
    </location>
</feature>
<feature type="region of interest" description="Disordered" evidence="1">
    <location>
        <begin position="84"/>
        <end position="103"/>
    </location>
</feature>
<proteinExistence type="predicted"/>
<dbReference type="Gene3D" id="3.50.4.10">
    <property type="entry name" value="Hepatocyte Growth Factor"/>
    <property type="match status" value="1"/>
</dbReference>
<sequence length="325" mass="35862">MAPAASRKGDLDSAALAQAASSEKEAFDFNGSSGLQVVEESSAPEVVVSAADVYYPYGGEQHQQPPSIHHSSSFSTINSSAPAYQQYHQQQQQQQQLQEQQHQHNPYINIPASTAATAAAAYQHHPSPPPPPPHDPKIGYKYNNGRYPLDTDAYIGRSGNGPSKGAANTKDRICKLPRKVFWVLFAVIVFALLAAIAHNNNPKFVLKLHDQHLINIRNYISRHIHNYVSRHIHYPPNLTLYTLSTSVTKKYLVLCGRDYNSDGGTADLTQFNLTTFESCLSQCGTYDGCTAVGWGNYQGTYTCWLKSNIGTPNQSPGWYSAIEYD</sequence>
<reference evidence="3 4" key="1">
    <citation type="journal article" date="2018" name="Mycol. Prog.">
        <title>Coniella lustricola, a new species from submerged detritus.</title>
        <authorList>
            <person name="Raudabaugh D.B."/>
            <person name="Iturriaga T."/>
            <person name="Carver A."/>
            <person name="Mondo S."/>
            <person name="Pangilinan J."/>
            <person name="Lipzen A."/>
            <person name="He G."/>
            <person name="Amirebrahimi M."/>
            <person name="Grigoriev I.V."/>
            <person name="Miller A.N."/>
        </authorList>
    </citation>
    <scope>NUCLEOTIDE SEQUENCE [LARGE SCALE GENOMIC DNA]</scope>
    <source>
        <strain evidence="3 4">B22-T-1</strain>
    </source>
</reference>
<keyword evidence="2" id="KW-1133">Transmembrane helix</keyword>
<dbReference type="OrthoDB" id="3499003at2759"/>
<dbReference type="SUPFAM" id="SSF81995">
    <property type="entry name" value="beta-sandwich domain of Sec23/24"/>
    <property type="match status" value="1"/>
</dbReference>
<accession>A0A2T3AF30</accession>